<evidence type="ECO:0000256" key="2">
    <source>
        <dbReference type="ARBA" id="ARBA00022723"/>
    </source>
</evidence>
<dbReference type="SFLD" id="SFLDG01216">
    <property type="entry name" value="thioether_bond_formation_requi"/>
    <property type="match status" value="1"/>
</dbReference>
<evidence type="ECO:0000256" key="3">
    <source>
        <dbReference type="ARBA" id="ARBA00023004"/>
    </source>
</evidence>
<dbReference type="SFLD" id="SFLDF00365">
    <property type="entry name" value="thuricin_CD_(TrnCD-like)"/>
    <property type="match status" value="1"/>
</dbReference>
<dbReference type="SFLD" id="SFLDS00029">
    <property type="entry name" value="Radical_SAM"/>
    <property type="match status" value="1"/>
</dbReference>
<dbReference type="Gene3D" id="3.20.20.70">
    <property type="entry name" value="Aldolase class I"/>
    <property type="match status" value="1"/>
</dbReference>
<reference evidence="6 7" key="1">
    <citation type="submission" date="2019-03" db="EMBL/GenBank/DDBJ databases">
        <title>Draft genome sequences of novel Actinobacteria.</title>
        <authorList>
            <person name="Sahin N."/>
            <person name="Ay H."/>
            <person name="Saygin H."/>
        </authorList>
    </citation>
    <scope>NUCLEOTIDE SEQUENCE [LARGE SCALE GENOMIC DNA]</scope>
    <source>
        <strain evidence="6 7">H3C3</strain>
    </source>
</reference>
<evidence type="ECO:0000313" key="7">
    <source>
        <dbReference type="Proteomes" id="UP000294513"/>
    </source>
</evidence>
<proteinExistence type="predicted"/>
<keyword evidence="3" id="KW-0408">Iron</keyword>
<keyword evidence="1" id="KW-0949">S-adenosyl-L-methionine</keyword>
<dbReference type="Proteomes" id="UP000294513">
    <property type="component" value="Unassembled WGS sequence"/>
</dbReference>
<dbReference type="PANTHER" id="PTHR11228:SF7">
    <property type="entry name" value="PQQA PEPTIDE CYCLASE"/>
    <property type="match status" value="1"/>
</dbReference>
<dbReference type="SUPFAM" id="SSF102114">
    <property type="entry name" value="Radical SAM enzymes"/>
    <property type="match status" value="1"/>
</dbReference>
<dbReference type="GO" id="GO:0003824">
    <property type="term" value="F:catalytic activity"/>
    <property type="evidence" value="ECO:0007669"/>
    <property type="project" value="InterPro"/>
</dbReference>
<dbReference type="EMBL" id="SMKU01000107">
    <property type="protein sequence ID" value="TDD83950.1"/>
    <property type="molecule type" value="Genomic_DNA"/>
</dbReference>
<sequence>MCWGPIWCAGAGAFSEAAPRFTPTPSCSCRAGCARRRHRTRHLDPSGRWWRVSFDPHLAAVRRFKRGNRPRRRLHEEEAVTVALEPPTQTAVPRLLWLDLTRKCQLKCAHCFNESGPEGTHGTMTRADWTRVLAQAAGCGVRAVQLIGGEPTMHPDAPDLVGYALPLGLRVEVFSNLVHVSDTWWELLQRAGVSVATSYYSDDAEQHNAITGRPSHQRTRANIEKAVRLGVPLRVGIIDIGDTQRVSQARADLEILGVADIRVDKVRAFGRGARGQAPDMAQLCGRCGSGKATIGPTGDVSPCVMSQWMSVGNIQDAALADILGGAAMAEANASIRAVARLGGACDPDEECSPGSPGSGCTPRA</sequence>
<evidence type="ECO:0000256" key="4">
    <source>
        <dbReference type="ARBA" id="ARBA00023014"/>
    </source>
</evidence>
<dbReference type="CDD" id="cd01335">
    <property type="entry name" value="Radical_SAM"/>
    <property type="match status" value="1"/>
</dbReference>
<dbReference type="InterPro" id="IPR058240">
    <property type="entry name" value="rSAM_sf"/>
</dbReference>
<keyword evidence="4" id="KW-0411">Iron-sulfur</keyword>
<dbReference type="GO" id="GO:0051536">
    <property type="term" value="F:iron-sulfur cluster binding"/>
    <property type="evidence" value="ECO:0007669"/>
    <property type="project" value="UniProtKB-KW"/>
</dbReference>
<evidence type="ECO:0000259" key="5">
    <source>
        <dbReference type="PROSITE" id="PS51918"/>
    </source>
</evidence>
<dbReference type="Pfam" id="PF13186">
    <property type="entry name" value="SPASM"/>
    <property type="match status" value="1"/>
</dbReference>
<keyword evidence="7" id="KW-1185">Reference proteome</keyword>
<organism evidence="6 7">
    <name type="scientific">Actinomadura rubrisoli</name>
    <dbReference type="NCBI Taxonomy" id="2530368"/>
    <lineage>
        <taxon>Bacteria</taxon>
        <taxon>Bacillati</taxon>
        <taxon>Actinomycetota</taxon>
        <taxon>Actinomycetes</taxon>
        <taxon>Streptosporangiales</taxon>
        <taxon>Thermomonosporaceae</taxon>
        <taxon>Actinomadura</taxon>
    </lineage>
</organism>
<keyword evidence="2" id="KW-0479">Metal-binding</keyword>
<comment type="caution">
    <text evidence="6">The sequence shown here is derived from an EMBL/GenBank/DDBJ whole genome shotgun (WGS) entry which is preliminary data.</text>
</comment>
<evidence type="ECO:0000313" key="6">
    <source>
        <dbReference type="EMBL" id="TDD83950.1"/>
    </source>
</evidence>
<dbReference type="InterPro" id="IPR023885">
    <property type="entry name" value="4Fe4S-binding_SPASM_dom"/>
</dbReference>
<dbReference type="InterPro" id="IPR050377">
    <property type="entry name" value="Radical_SAM_PqqE_MftC-like"/>
</dbReference>
<dbReference type="AlphaFoldDB" id="A0A4R5BGC7"/>
<dbReference type="InterPro" id="IPR007197">
    <property type="entry name" value="rSAM"/>
</dbReference>
<feature type="domain" description="Radical SAM core" evidence="5">
    <location>
        <begin position="90"/>
        <end position="291"/>
    </location>
</feature>
<name>A0A4R5BGC7_9ACTN</name>
<dbReference type="SFLD" id="SFLDG01386">
    <property type="entry name" value="main_SPASM_domain-containing"/>
    <property type="match status" value="1"/>
</dbReference>
<accession>A0A4R5BGC7</accession>
<dbReference type="PROSITE" id="PS51918">
    <property type="entry name" value="RADICAL_SAM"/>
    <property type="match status" value="1"/>
</dbReference>
<protein>
    <submittedName>
        <fullName evidence="6">Radical SAM protein</fullName>
    </submittedName>
</protein>
<evidence type="ECO:0000256" key="1">
    <source>
        <dbReference type="ARBA" id="ARBA00022691"/>
    </source>
</evidence>
<dbReference type="Pfam" id="PF04055">
    <property type="entry name" value="Radical_SAM"/>
    <property type="match status" value="1"/>
</dbReference>
<dbReference type="SFLD" id="SFLDG01067">
    <property type="entry name" value="SPASM/twitch_domain_containing"/>
    <property type="match status" value="1"/>
</dbReference>
<gene>
    <name evidence="6" type="ORF">E1298_20625</name>
</gene>
<dbReference type="PANTHER" id="PTHR11228">
    <property type="entry name" value="RADICAL SAM DOMAIN PROTEIN"/>
    <property type="match status" value="1"/>
</dbReference>
<dbReference type="GO" id="GO:0046872">
    <property type="term" value="F:metal ion binding"/>
    <property type="evidence" value="ECO:0007669"/>
    <property type="project" value="UniProtKB-KW"/>
</dbReference>
<dbReference type="OrthoDB" id="9782387at2"/>
<dbReference type="InterPro" id="IPR013785">
    <property type="entry name" value="Aldolase_TIM"/>
</dbReference>